<dbReference type="Gene3D" id="3.30.300.130">
    <property type="entry name" value="Fe-S cluster assembly (FSCA)"/>
    <property type="match status" value="1"/>
</dbReference>
<sequence>MKEDTTNNESFKKRLMENLSDIVDPELGVDIVNLGLIYGVKLDDHGKCLITMTLTVAGCP</sequence>
<dbReference type="PANTHER" id="PTHR42831:SF1">
    <property type="entry name" value="FE-S PROTEIN MATURATION AUXILIARY FACTOR YITW"/>
    <property type="match status" value="1"/>
</dbReference>
<dbReference type="SUPFAM" id="SSF117916">
    <property type="entry name" value="Fe-S cluster assembly (FSCA) domain-like"/>
    <property type="match status" value="1"/>
</dbReference>
<proteinExistence type="predicted"/>
<dbReference type="InterPro" id="IPR002744">
    <property type="entry name" value="MIP18-like"/>
</dbReference>
<evidence type="ECO:0000259" key="1">
    <source>
        <dbReference type="Pfam" id="PF01883"/>
    </source>
</evidence>
<dbReference type="Pfam" id="PF01883">
    <property type="entry name" value="FeS_assembly_P"/>
    <property type="match status" value="1"/>
</dbReference>
<dbReference type="InterPro" id="IPR034904">
    <property type="entry name" value="FSCA_dom_sf"/>
</dbReference>
<organism evidence="2 3">
    <name type="scientific">Oenococcus alcoholitolerans</name>
    <dbReference type="NCBI Taxonomy" id="931074"/>
    <lineage>
        <taxon>Bacteria</taxon>
        <taxon>Bacillati</taxon>
        <taxon>Bacillota</taxon>
        <taxon>Bacilli</taxon>
        <taxon>Lactobacillales</taxon>
        <taxon>Lactobacillaceae</taxon>
        <taxon>Oenococcus</taxon>
    </lineage>
</organism>
<dbReference type="EMBL" id="AXCV01000035">
    <property type="protein sequence ID" value="KGO32339.1"/>
    <property type="molecule type" value="Genomic_DNA"/>
</dbReference>
<accession>A0ABR4XSN6</accession>
<keyword evidence="3" id="KW-1185">Reference proteome</keyword>
<feature type="non-terminal residue" evidence="2">
    <location>
        <position position="60"/>
    </location>
</feature>
<comment type="caution">
    <text evidence="2">The sequence shown here is derived from an EMBL/GenBank/DDBJ whole genome shotgun (WGS) entry which is preliminary data.</text>
</comment>
<name>A0ABR4XSN6_9LACO</name>
<dbReference type="InterPro" id="IPR052339">
    <property type="entry name" value="Fe-S_Maturation_MIP18"/>
</dbReference>
<protein>
    <recommendedName>
        <fullName evidence="1">MIP18 family-like domain-containing protein</fullName>
    </recommendedName>
</protein>
<feature type="domain" description="MIP18 family-like" evidence="1">
    <location>
        <begin position="13"/>
        <end position="60"/>
    </location>
</feature>
<dbReference type="PANTHER" id="PTHR42831">
    <property type="entry name" value="FE-S PROTEIN MATURATION AUXILIARY FACTOR YITW"/>
    <property type="match status" value="1"/>
</dbReference>
<gene>
    <name evidence="2" type="ORF">Q757_01520</name>
</gene>
<reference evidence="2 3" key="1">
    <citation type="journal article" date="2014" name="Antonie Van Leeuwenhoek">
        <title>Oenococcus alcoholitolerans sp. nov., a lactic acid bacteria isolated from cachaca and ethanol fermentation processes.</title>
        <authorList>
            <person name="Badotti F."/>
            <person name="Moreira A.P."/>
            <person name="Tonon L.A."/>
            <person name="de Lucena B.T."/>
            <person name="Gomes Fde C."/>
            <person name="Kruger R."/>
            <person name="Thompson C.C."/>
            <person name="de Morais M.A.Jr."/>
            <person name="Rosa C.A."/>
            <person name="Thompson F.L."/>
        </authorList>
    </citation>
    <scope>NUCLEOTIDE SEQUENCE [LARGE SCALE GENOMIC DNA]</scope>
    <source>
        <strain evidence="2 3">UFRJ-M7.2.18</strain>
    </source>
</reference>
<evidence type="ECO:0000313" key="2">
    <source>
        <dbReference type="EMBL" id="KGO32339.1"/>
    </source>
</evidence>
<evidence type="ECO:0000313" key="3">
    <source>
        <dbReference type="Proteomes" id="UP000030023"/>
    </source>
</evidence>
<dbReference type="Proteomes" id="UP000030023">
    <property type="component" value="Unassembled WGS sequence"/>
</dbReference>